<dbReference type="EMBL" id="HACA01019202">
    <property type="protein sequence ID" value="CDW36563.1"/>
    <property type="molecule type" value="Transcribed_RNA"/>
</dbReference>
<accession>A0A0K2UE79</accession>
<evidence type="ECO:0000313" key="1">
    <source>
        <dbReference type="EMBL" id="CDW36563.1"/>
    </source>
</evidence>
<sequence>MFLSAHKCPWEIDFTYKDRAYFFGKMEYNIWNPIGNGWKPEEKINLKCFYPERYPNPSFCCSVLNVTSNNRVLQYHPEKIGIYRKISRPDKLNFQLPVFKMDGKEFYLYSHHPLGRLWLIGSTYVSWSLRLNLIHNRHLDSYYCPEEPLLQDSRWEYLYSTNNNGDQIWLKDGGFKIKCLEY</sequence>
<dbReference type="OrthoDB" id="10527552at2759"/>
<dbReference type="AlphaFoldDB" id="A0A0K2UE79"/>
<proteinExistence type="predicted"/>
<protein>
    <submittedName>
        <fullName evidence="1">Uncharacterized protein</fullName>
    </submittedName>
</protein>
<name>A0A0K2UE79_LEPSM</name>
<reference evidence="1" key="1">
    <citation type="submission" date="2014-05" db="EMBL/GenBank/DDBJ databases">
        <authorList>
            <person name="Chronopoulou M."/>
        </authorList>
    </citation>
    <scope>NUCLEOTIDE SEQUENCE</scope>
    <source>
        <tissue evidence="1">Whole organism</tissue>
    </source>
</reference>
<organism evidence="1">
    <name type="scientific">Lepeophtheirus salmonis</name>
    <name type="common">Salmon louse</name>
    <name type="synonym">Caligus salmonis</name>
    <dbReference type="NCBI Taxonomy" id="72036"/>
    <lineage>
        <taxon>Eukaryota</taxon>
        <taxon>Metazoa</taxon>
        <taxon>Ecdysozoa</taxon>
        <taxon>Arthropoda</taxon>
        <taxon>Crustacea</taxon>
        <taxon>Multicrustacea</taxon>
        <taxon>Hexanauplia</taxon>
        <taxon>Copepoda</taxon>
        <taxon>Siphonostomatoida</taxon>
        <taxon>Caligidae</taxon>
        <taxon>Lepeophtheirus</taxon>
    </lineage>
</organism>